<reference evidence="2" key="1">
    <citation type="submission" date="2016-07" db="EMBL/GenBank/DDBJ databases">
        <title>Phaeobacter portensis sp. nov., a tropodithietic acid producing bacterium isolated from a German harbor.</title>
        <authorList>
            <person name="Freese H.M."/>
            <person name="Bunk B."/>
            <person name="Breider S."/>
            <person name="Brinkhoff T."/>
        </authorList>
    </citation>
    <scope>NUCLEOTIDE SEQUENCE [LARGE SCALE GENOMIC DNA]</scope>
    <source>
        <strain evidence="2">P97</strain>
        <plasmid evidence="2">pp97_e</plasmid>
    </source>
</reference>
<name>A0A1L3IB75_9RHOB</name>
<dbReference type="RefSeq" id="WP_072506996.1">
    <property type="nucleotide sequence ID" value="NZ_CP016369.1"/>
</dbReference>
<dbReference type="KEGG" id="php:PhaeoP97_04047"/>
<organism evidence="1 2">
    <name type="scientific">Phaeobacter porticola</name>
    <dbReference type="NCBI Taxonomy" id="1844006"/>
    <lineage>
        <taxon>Bacteria</taxon>
        <taxon>Pseudomonadati</taxon>
        <taxon>Pseudomonadota</taxon>
        <taxon>Alphaproteobacteria</taxon>
        <taxon>Rhodobacterales</taxon>
        <taxon>Roseobacteraceae</taxon>
        <taxon>Phaeobacter</taxon>
    </lineage>
</organism>
<geneLocation type="plasmid" evidence="2">
    <name>pp97_e</name>
</geneLocation>
<dbReference type="AlphaFoldDB" id="A0A1L3IB75"/>
<protein>
    <submittedName>
        <fullName evidence="1">Uncharacterized protein</fullName>
    </submittedName>
</protein>
<evidence type="ECO:0000313" key="2">
    <source>
        <dbReference type="Proteomes" id="UP000183859"/>
    </source>
</evidence>
<keyword evidence="1" id="KW-0614">Plasmid</keyword>
<dbReference type="Proteomes" id="UP000183859">
    <property type="component" value="Plasmid pP97_e"/>
</dbReference>
<proteinExistence type="predicted"/>
<keyword evidence="2" id="KW-1185">Reference proteome</keyword>
<dbReference type="EMBL" id="CP016369">
    <property type="protein sequence ID" value="APG49397.1"/>
    <property type="molecule type" value="Genomic_DNA"/>
</dbReference>
<gene>
    <name evidence="1" type="ORF">PhaeoP97_04047</name>
</gene>
<evidence type="ECO:0000313" key="1">
    <source>
        <dbReference type="EMBL" id="APG49397.1"/>
    </source>
</evidence>
<sequence length="307" mass="33896">MTEPQSISTAPDTGAGGLSIALHIGAPFTDEEQLTWSLRRDTARLLKDGVLVRRPGTYIKELTELKGRAAKDDITESECAAFLDGVLRDADVSRLILSMPSILGVPAWMLNGGRLYKNAGANTAALRAVFPDHACEFFLGMCNPATLVPTGFSAQSQKDWYGFSGDTDLMDLCWSDVVADILTANPGCGVTVWCNEETPVFWPQVLGHVTGMGAAYRFEGETDILRKAMTEEGTKRLEAYLAERPQLSDQQRDQVRELFLSYFHSEDVVEEEIDLPGWSQGFVDVMTERYFNDVELIRQMPGVTVIG</sequence>
<dbReference type="OrthoDB" id="7816979at2"/>
<accession>A0A1L3IB75</accession>